<dbReference type="EMBL" id="JAVRRG010000195">
    <property type="protein sequence ID" value="KAK5079460.1"/>
    <property type="molecule type" value="Genomic_DNA"/>
</dbReference>
<dbReference type="Pfam" id="PF14420">
    <property type="entry name" value="Clr5"/>
    <property type="match status" value="1"/>
</dbReference>
<organism evidence="2 3">
    <name type="scientific">Lithohypha guttulata</name>
    <dbReference type="NCBI Taxonomy" id="1690604"/>
    <lineage>
        <taxon>Eukaryota</taxon>
        <taxon>Fungi</taxon>
        <taxon>Dikarya</taxon>
        <taxon>Ascomycota</taxon>
        <taxon>Pezizomycotina</taxon>
        <taxon>Eurotiomycetes</taxon>
        <taxon>Chaetothyriomycetidae</taxon>
        <taxon>Chaetothyriales</taxon>
        <taxon>Trichomeriaceae</taxon>
        <taxon>Lithohypha</taxon>
    </lineage>
</organism>
<reference evidence="2 3" key="1">
    <citation type="submission" date="2023-08" db="EMBL/GenBank/DDBJ databases">
        <title>Black Yeasts Isolated from many extreme environments.</title>
        <authorList>
            <person name="Coleine C."/>
            <person name="Stajich J.E."/>
            <person name="Selbmann L."/>
        </authorList>
    </citation>
    <scope>NUCLEOTIDE SEQUENCE [LARGE SCALE GENOMIC DNA]</scope>
    <source>
        <strain evidence="2 3">CCFEE 5885</strain>
    </source>
</reference>
<protein>
    <recommendedName>
        <fullName evidence="1">Clr5 domain-containing protein</fullName>
    </recommendedName>
</protein>
<evidence type="ECO:0000313" key="2">
    <source>
        <dbReference type="EMBL" id="KAK5079460.1"/>
    </source>
</evidence>
<evidence type="ECO:0000313" key="3">
    <source>
        <dbReference type="Proteomes" id="UP001345013"/>
    </source>
</evidence>
<feature type="domain" description="Clr5" evidence="1">
    <location>
        <begin position="35"/>
        <end position="87"/>
    </location>
</feature>
<keyword evidence="3" id="KW-1185">Reference proteome</keyword>
<gene>
    <name evidence="2" type="ORF">LTR24_009274</name>
</gene>
<name>A0ABR0JXN1_9EURO</name>
<dbReference type="PANTHER" id="PTHR38788">
    <property type="entry name" value="CLR5 DOMAIN-CONTAINING PROTEIN"/>
    <property type="match status" value="1"/>
</dbReference>
<dbReference type="PANTHER" id="PTHR38788:SF3">
    <property type="entry name" value="CLR5 DOMAIN-CONTAINING PROTEIN"/>
    <property type="match status" value="1"/>
</dbReference>
<evidence type="ECO:0000259" key="1">
    <source>
        <dbReference type="Pfam" id="PF14420"/>
    </source>
</evidence>
<accession>A0ABR0JXN1</accession>
<comment type="caution">
    <text evidence="2">The sequence shown here is derived from an EMBL/GenBank/DDBJ whole genome shotgun (WGS) entry which is preliminary data.</text>
</comment>
<proteinExistence type="predicted"/>
<dbReference type="Proteomes" id="UP001345013">
    <property type="component" value="Unassembled WGS sequence"/>
</dbReference>
<sequence length="342" mass="39416">MAQAMAIMLPHLALHPTTVSSPLMIQSNKYNNPPTDEDWRRVKSIFTRLYLDDRKMLKEVISELEQKHGFRATVNMCKKRINAWGLDRKLKQHEVEHILGILCQRREQRKDTVFVLRGKRIDIQDIDRYVRRKGTSISQFEERFMNGQSKDCPGLKVFSPQSVQPCLAPPALPDSLEHFLREAKDLQIGSLEAGLCRAYEHGIRYPLAEATWEIWDLANAFVAASETNVDLTLVRRLALLLERAVEVYDIQGLCNILEMMTIVAKAGYDTVAQSILDHLQRLIDVKLRDPRPQFWFFQQMARLRPTQLFDALIALLDLTVNIHVELKPNDAKFYIAPKLIAS</sequence>
<dbReference type="InterPro" id="IPR025676">
    <property type="entry name" value="Clr5_dom"/>
</dbReference>